<dbReference type="CDD" id="cd02022">
    <property type="entry name" value="DPCK"/>
    <property type="match status" value="1"/>
</dbReference>
<comment type="function">
    <text evidence="5">Catalyzes the phosphorylation of the 3'-hydroxyl group of dephosphocoenzyme A to form coenzyme A.</text>
</comment>
<dbReference type="PROSITE" id="PS51219">
    <property type="entry name" value="DPCK"/>
    <property type="match status" value="1"/>
</dbReference>
<dbReference type="Pfam" id="PF01121">
    <property type="entry name" value="CoaE"/>
    <property type="match status" value="1"/>
</dbReference>
<protein>
    <recommendedName>
        <fullName evidence="5 6">Dephospho-CoA kinase</fullName>
        <ecNumber evidence="5 6">2.7.1.24</ecNumber>
    </recommendedName>
    <alternativeName>
        <fullName evidence="5">Dephosphocoenzyme A kinase</fullName>
    </alternativeName>
</protein>
<dbReference type="PANTHER" id="PTHR10695:SF46">
    <property type="entry name" value="BIFUNCTIONAL COENZYME A SYNTHASE-RELATED"/>
    <property type="match status" value="1"/>
</dbReference>
<keyword evidence="4 5" id="KW-0173">Coenzyme A biosynthesis</keyword>
<dbReference type="PANTHER" id="PTHR10695">
    <property type="entry name" value="DEPHOSPHO-COA KINASE-RELATED"/>
    <property type="match status" value="1"/>
</dbReference>
<keyword evidence="5 7" id="KW-0418">Kinase</keyword>
<accession>A0ABU3SWC5</accession>
<evidence type="ECO:0000313" key="7">
    <source>
        <dbReference type="EMBL" id="MDU0354304.1"/>
    </source>
</evidence>
<dbReference type="EMBL" id="JAWDIO010000002">
    <property type="protein sequence ID" value="MDU0354304.1"/>
    <property type="molecule type" value="Genomic_DNA"/>
</dbReference>
<comment type="caution">
    <text evidence="7">The sequence shown here is derived from an EMBL/GenBank/DDBJ whole genome shotgun (WGS) entry which is preliminary data.</text>
</comment>
<dbReference type="SUPFAM" id="SSF52540">
    <property type="entry name" value="P-loop containing nucleoside triphosphate hydrolases"/>
    <property type="match status" value="1"/>
</dbReference>
<gene>
    <name evidence="5 7" type="primary">coaE</name>
    <name evidence="7" type="ORF">RS130_10515</name>
</gene>
<comment type="subcellular location">
    <subcellularLocation>
        <location evidence="5">Cytoplasm</location>
    </subcellularLocation>
</comment>
<evidence type="ECO:0000256" key="3">
    <source>
        <dbReference type="ARBA" id="ARBA00022840"/>
    </source>
</evidence>
<dbReference type="NCBIfam" id="TIGR00152">
    <property type="entry name" value="dephospho-CoA kinase"/>
    <property type="match status" value="1"/>
</dbReference>
<dbReference type="Proteomes" id="UP001247805">
    <property type="component" value="Unassembled WGS sequence"/>
</dbReference>
<keyword evidence="3 5" id="KW-0067">ATP-binding</keyword>
<evidence type="ECO:0000313" key="8">
    <source>
        <dbReference type="Proteomes" id="UP001247805"/>
    </source>
</evidence>
<keyword evidence="5" id="KW-0963">Cytoplasm</keyword>
<comment type="similarity">
    <text evidence="1 5">Belongs to the CoaE family.</text>
</comment>
<reference evidence="7 8" key="1">
    <citation type="submission" date="2023-10" db="EMBL/GenBank/DDBJ databases">
        <title>Glaciecola aquimarina strain GGW-M5 nov., isolated from a coastal seawater.</title>
        <authorList>
            <person name="Bayburt H."/>
            <person name="Kim J.M."/>
            <person name="Choi B.J."/>
            <person name="Jeon C.O."/>
        </authorList>
    </citation>
    <scope>NUCLEOTIDE SEQUENCE [LARGE SCALE GENOMIC DNA]</scope>
    <source>
        <strain evidence="7 8">KCTC 32108</strain>
    </source>
</reference>
<feature type="binding site" evidence="5">
    <location>
        <begin position="13"/>
        <end position="18"/>
    </location>
    <ligand>
        <name>ATP</name>
        <dbReference type="ChEBI" id="CHEBI:30616"/>
    </ligand>
</feature>
<dbReference type="Gene3D" id="3.40.50.300">
    <property type="entry name" value="P-loop containing nucleotide triphosphate hydrolases"/>
    <property type="match status" value="1"/>
</dbReference>
<keyword evidence="2 5" id="KW-0547">Nucleotide-binding</keyword>
<keyword evidence="5 7" id="KW-0808">Transferase</keyword>
<dbReference type="HAMAP" id="MF_00376">
    <property type="entry name" value="Dephospho_CoA_kinase"/>
    <property type="match status" value="1"/>
</dbReference>
<evidence type="ECO:0000256" key="1">
    <source>
        <dbReference type="ARBA" id="ARBA00009018"/>
    </source>
</evidence>
<evidence type="ECO:0000256" key="5">
    <source>
        <dbReference type="HAMAP-Rule" id="MF_00376"/>
    </source>
</evidence>
<comment type="pathway">
    <text evidence="5">Cofactor biosynthesis; coenzyme A biosynthesis; CoA from (R)-pantothenate: step 5/5.</text>
</comment>
<evidence type="ECO:0000256" key="6">
    <source>
        <dbReference type="NCBIfam" id="TIGR00152"/>
    </source>
</evidence>
<dbReference type="EC" id="2.7.1.24" evidence="5 6"/>
<comment type="catalytic activity">
    <reaction evidence="5">
        <text>3'-dephospho-CoA + ATP = ADP + CoA + H(+)</text>
        <dbReference type="Rhea" id="RHEA:18245"/>
        <dbReference type="ChEBI" id="CHEBI:15378"/>
        <dbReference type="ChEBI" id="CHEBI:30616"/>
        <dbReference type="ChEBI" id="CHEBI:57287"/>
        <dbReference type="ChEBI" id="CHEBI:57328"/>
        <dbReference type="ChEBI" id="CHEBI:456216"/>
        <dbReference type="EC" id="2.7.1.24"/>
    </reaction>
</comment>
<organism evidence="7 8">
    <name type="scientific">Paraglaciecola aquimarina</name>
    <dbReference type="NCBI Taxonomy" id="1235557"/>
    <lineage>
        <taxon>Bacteria</taxon>
        <taxon>Pseudomonadati</taxon>
        <taxon>Pseudomonadota</taxon>
        <taxon>Gammaproteobacteria</taxon>
        <taxon>Alteromonadales</taxon>
        <taxon>Alteromonadaceae</taxon>
        <taxon>Paraglaciecola</taxon>
    </lineage>
</organism>
<dbReference type="InterPro" id="IPR027417">
    <property type="entry name" value="P-loop_NTPase"/>
</dbReference>
<evidence type="ECO:0000256" key="2">
    <source>
        <dbReference type="ARBA" id="ARBA00022741"/>
    </source>
</evidence>
<evidence type="ECO:0000256" key="4">
    <source>
        <dbReference type="ARBA" id="ARBA00022993"/>
    </source>
</evidence>
<sequence length="202" mass="22363">MSQYIVGVSGGIGSGKTTVTNLFAEQGIHVVDADIVARQVVAPGTDALHQIASKFGSEILNADQTLNRAQLRQVIFQQAELKSWLNDLLHPIIRQTMWQQTLLAKSAYCLLSAPLLVENELHLSVNRVLIIDVDESLQLSRTILRDNSNAQQIRAIMAAQVSREKRLSVADDVIDNNHDIAELVPQVARLHQQYLQVAENIA</sequence>
<name>A0ABU3SWC5_9ALTE</name>
<dbReference type="InterPro" id="IPR001977">
    <property type="entry name" value="Depp_CoAkinase"/>
</dbReference>
<dbReference type="GO" id="GO:0004140">
    <property type="term" value="F:dephospho-CoA kinase activity"/>
    <property type="evidence" value="ECO:0007669"/>
    <property type="project" value="UniProtKB-EC"/>
</dbReference>
<dbReference type="RefSeq" id="WP_316025914.1">
    <property type="nucleotide sequence ID" value="NZ_JAWDIO010000002.1"/>
</dbReference>
<keyword evidence="8" id="KW-1185">Reference proteome</keyword>
<proteinExistence type="inferred from homology"/>